<reference evidence="1" key="2">
    <citation type="submission" date="2023-01" db="EMBL/GenBank/DDBJ databases">
        <title>Draft genome sequence of Sneathiella chinensis strain NBRC 103408.</title>
        <authorList>
            <person name="Sun Q."/>
            <person name="Mori K."/>
        </authorList>
    </citation>
    <scope>NUCLEOTIDE SEQUENCE</scope>
    <source>
        <strain evidence="1">NBRC 103408</strain>
    </source>
</reference>
<dbReference type="Proteomes" id="UP001161409">
    <property type="component" value="Unassembled WGS sequence"/>
</dbReference>
<comment type="caution">
    <text evidence="1">The sequence shown here is derived from an EMBL/GenBank/DDBJ whole genome shotgun (WGS) entry which is preliminary data.</text>
</comment>
<dbReference type="Pfam" id="PF04325">
    <property type="entry name" value="DUF465"/>
    <property type="match status" value="1"/>
</dbReference>
<dbReference type="Gene3D" id="6.10.280.50">
    <property type="match status" value="1"/>
</dbReference>
<name>A0ABQ5U2Y0_9PROT</name>
<protein>
    <recommendedName>
        <fullName evidence="3">DUF465 domain-containing protein</fullName>
    </recommendedName>
</protein>
<accession>A0ABQ5U2Y0</accession>
<evidence type="ECO:0008006" key="3">
    <source>
        <dbReference type="Google" id="ProtNLM"/>
    </source>
</evidence>
<evidence type="ECO:0000313" key="2">
    <source>
        <dbReference type="Proteomes" id="UP001161409"/>
    </source>
</evidence>
<dbReference type="RefSeq" id="WP_169560649.1">
    <property type="nucleotide sequence ID" value="NZ_BSNF01000006.1"/>
</dbReference>
<dbReference type="InterPro" id="IPR038444">
    <property type="entry name" value="DUF465_sf"/>
</dbReference>
<organism evidence="1 2">
    <name type="scientific">Sneathiella chinensis</name>
    <dbReference type="NCBI Taxonomy" id="349750"/>
    <lineage>
        <taxon>Bacteria</taxon>
        <taxon>Pseudomonadati</taxon>
        <taxon>Pseudomonadota</taxon>
        <taxon>Alphaproteobacteria</taxon>
        <taxon>Sneathiellales</taxon>
        <taxon>Sneathiellaceae</taxon>
        <taxon>Sneathiella</taxon>
    </lineage>
</organism>
<gene>
    <name evidence="1" type="ORF">GCM10007924_17460</name>
</gene>
<proteinExistence type="predicted"/>
<dbReference type="InterPro" id="IPR007420">
    <property type="entry name" value="DUF465"/>
</dbReference>
<sequence length="57" mass="6817">MSTTQYVAQLTEKHHRIEEEIHKQMMHPSTDHVHITELKREKLRLKEKIAELNGDLN</sequence>
<reference evidence="1" key="1">
    <citation type="journal article" date="2014" name="Int. J. Syst. Evol. Microbiol.">
        <title>Complete genome of a new Firmicutes species belonging to the dominant human colonic microbiota ('Ruminococcus bicirculans') reveals two chromosomes and a selective capacity to utilize plant glucans.</title>
        <authorList>
            <consortium name="NISC Comparative Sequencing Program"/>
            <person name="Wegmann U."/>
            <person name="Louis P."/>
            <person name="Goesmann A."/>
            <person name="Henrissat B."/>
            <person name="Duncan S.H."/>
            <person name="Flint H.J."/>
        </authorList>
    </citation>
    <scope>NUCLEOTIDE SEQUENCE</scope>
    <source>
        <strain evidence="1">NBRC 103408</strain>
    </source>
</reference>
<keyword evidence="2" id="KW-1185">Reference proteome</keyword>
<dbReference type="EMBL" id="BSNF01000006">
    <property type="protein sequence ID" value="GLQ06525.1"/>
    <property type="molecule type" value="Genomic_DNA"/>
</dbReference>
<evidence type="ECO:0000313" key="1">
    <source>
        <dbReference type="EMBL" id="GLQ06525.1"/>
    </source>
</evidence>